<dbReference type="GO" id="GO:0005975">
    <property type="term" value="P:carbohydrate metabolic process"/>
    <property type="evidence" value="ECO:0007669"/>
    <property type="project" value="InterPro"/>
</dbReference>
<evidence type="ECO:0000256" key="6">
    <source>
        <dbReference type="ARBA" id="ARBA00023277"/>
    </source>
</evidence>
<feature type="active site" description="Proton donor/acceptor" evidence="10">
    <location>
        <position position="11"/>
    </location>
</feature>
<dbReference type="CDD" id="cd02598">
    <property type="entry name" value="HAD_BPGM"/>
    <property type="match status" value="1"/>
</dbReference>
<gene>
    <name evidence="14" type="primary">pgmB</name>
    <name evidence="14" type="ORF">GC105_01360</name>
</gene>
<dbReference type="SUPFAM" id="SSF56784">
    <property type="entry name" value="HAD-like"/>
    <property type="match status" value="1"/>
</dbReference>
<keyword evidence="4 12" id="KW-0460">Magnesium</keyword>
<evidence type="ECO:0000256" key="12">
    <source>
        <dbReference type="PIRSR" id="PIRSR610972-3"/>
    </source>
</evidence>
<evidence type="ECO:0000256" key="10">
    <source>
        <dbReference type="PIRSR" id="PIRSR610972-1"/>
    </source>
</evidence>
<feature type="binding site" evidence="11">
    <location>
        <begin position="9"/>
        <end position="11"/>
    </location>
    <ligand>
        <name>substrate</name>
    </ligand>
</feature>
<evidence type="ECO:0000313" key="15">
    <source>
        <dbReference type="Proteomes" id="UP000440004"/>
    </source>
</evidence>
<dbReference type="Gene3D" id="1.10.150.240">
    <property type="entry name" value="Putative phosphatase, domain 2"/>
    <property type="match status" value="1"/>
</dbReference>
<dbReference type="NCBIfam" id="TIGR01509">
    <property type="entry name" value="HAD-SF-IA-v3"/>
    <property type="match status" value="1"/>
</dbReference>
<evidence type="ECO:0000256" key="13">
    <source>
        <dbReference type="PIRSR" id="PIRSR610972-4"/>
    </source>
</evidence>
<dbReference type="InterPro" id="IPR023214">
    <property type="entry name" value="HAD_sf"/>
</dbReference>
<dbReference type="InterPro" id="IPR006439">
    <property type="entry name" value="HAD-SF_hydro_IA"/>
</dbReference>
<dbReference type="SFLD" id="SFLDG01129">
    <property type="entry name" value="C1.5:_HAD__Beta-PGM__Phosphata"/>
    <property type="match status" value="1"/>
</dbReference>
<feature type="binding site" evidence="12">
    <location>
        <position position="169"/>
    </location>
    <ligand>
        <name>Mg(2+)</name>
        <dbReference type="ChEBI" id="CHEBI:18420"/>
    </ligand>
</feature>
<keyword evidence="6" id="KW-0119">Carbohydrate metabolism</keyword>
<sequence>MRYQAVIFDLDGVLCHTDHYHYLAWKKVANELNVYFDEKINNRLRGISRMESLEIVLELYPKQLSEVEKNHYAQMKNDYYLELLQSMSPETVTEDVTNTLNEIKNKDTIMAIGSSSKNAKFILKRIGLIDYFAAISDGNNIIHSKPHPEVFLKASEYIGVKPNNCLVVEDASAGIEAAISAKMDCAAIGDGKSNLSATYKLNCLSELLEILY</sequence>
<dbReference type="NCBIfam" id="TIGR01990">
    <property type="entry name" value="bPGM"/>
    <property type="match status" value="1"/>
</dbReference>
<accession>A0A6A7K4Y3</accession>
<feature type="binding site" evidence="11">
    <location>
        <position position="145"/>
    </location>
    <ligand>
        <name>substrate</name>
    </ligand>
</feature>
<dbReference type="PANTHER" id="PTHR46193">
    <property type="entry name" value="6-PHOSPHOGLUCONATE PHOSPHATASE"/>
    <property type="match status" value="1"/>
</dbReference>
<dbReference type="Gene3D" id="3.40.50.1000">
    <property type="entry name" value="HAD superfamily/HAD-like"/>
    <property type="match status" value="1"/>
</dbReference>
<comment type="similarity">
    <text evidence="1">Belongs to the HAD-like hydrolase superfamily. CbbY/CbbZ/Gph/YieH family.</text>
</comment>
<feature type="binding site" evidence="11">
    <location>
        <begin position="44"/>
        <end position="49"/>
    </location>
    <ligand>
        <name>substrate</name>
    </ligand>
</feature>
<reference evidence="14 15" key="1">
    <citation type="submission" date="2019-10" db="EMBL/GenBank/DDBJ databases">
        <title>Alkalibaculum tamaniensis sp.nov., a new alkaliphilic acetogen, isolated on methoxylated aromatics from a mud volcano.</title>
        <authorList>
            <person name="Khomyakova M.A."/>
            <person name="Merkel A.Y."/>
            <person name="Bonch-Osmolovskaya E.A."/>
            <person name="Slobodkin A.I."/>
        </authorList>
    </citation>
    <scope>NUCLEOTIDE SEQUENCE [LARGE SCALE GENOMIC DNA]</scope>
    <source>
        <strain evidence="14 15">M08DMB</strain>
    </source>
</reference>
<feature type="binding site" evidence="11">
    <location>
        <position position="76"/>
    </location>
    <ligand>
        <name>substrate</name>
    </ligand>
</feature>
<evidence type="ECO:0000256" key="5">
    <source>
        <dbReference type="ARBA" id="ARBA00023235"/>
    </source>
</evidence>
<protein>
    <recommendedName>
        <fullName evidence="9">Beta-phosphoglucomutase</fullName>
        <ecNumber evidence="8">5.4.2.6</ecNumber>
    </recommendedName>
</protein>
<evidence type="ECO:0000256" key="2">
    <source>
        <dbReference type="ARBA" id="ARBA00022553"/>
    </source>
</evidence>
<feature type="binding site" evidence="12">
    <location>
        <position position="170"/>
    </location>
    <ligand>
        <name>Mg(2+)</name>
        <dbReference type="ChEBI" id="CHEBI:18420"/>
    </ligand>
</feature>
<feature type="binding site" evidence="12">
    <location>
        <position position="11"/>
    </location>
    <ligand>
        <name>Mg(2+)</name>
        <dbReference type="ChEBI" id="CHEBI:18420"/>
    </ligand>
</feature>
<dbReference type="InterPro" id="IPR010972">
    <property type="entry name" value="Beta-PGM"/>
</dbReference>
<feature type="binding site" evidence="12">
    <location>
        <position position="9"/>
    </location>
    <ligand>
        <name>Mg(2+)</name>
        <dbReference type="ChEBI" id="CHEBI:18420"/>
    </ligand>
</feature>
<keyword evidence="2" id="KW-0597">Phosphoprotein</keyword>
<dbReference type="SFLD" id="SFLDG01135">
    <property type="entry name" value="C1.5.6:_HAD__Beta-PGM__Phospha"/>
    <property type="match status" value="1"/>
</dbReference>
<evidence type="ECO:0000256" key="3">
    <source>
        <dbReference type="ARBA" id="ARBA00022723"/>
    </source>
</evidence>
<dbReference type="Proteomes" id="UP000440004">
    <property type="component" value="Unassembled WGS sequence"/>
</dbReference>
<comment type="cofactor">
    <cofactor evidence="12">
        <name>Mg(2+)</name>
        <dbReference type="ChEBI" id="CHEBI:18420"/>
    </cofactor>
    <text evidence="12">Binds 2 magnesium ions per subunit.</text>
</comment>
<dbReference type="InterPro" id="IPR051600">
    <property type="entry name" value="Beta-PGM-like"/>
</dbReference>
<comment type="caution">
    <text evidence="14">The sequence shown here is derived from an EMBL/GenBank/DDBJ whole genome shotgun (WGS) entry which is preliminary data.</text>
</comment>
<comment type="catalytic activity">
    <reaction evidence="7">
        <text>beta-D-glucose 1-phosphate = beta-D-glucose 6-phosphate</text>
        <dbReference type="Rhea" id="RHEA:20113"/>
        <dbReference type="ChEBI" id="CHEBI:57684"/>
        <dbReference type="ChEBI" id="CHEBI:58247"/>
        <dbReference type="EC" id="5.4.2.6"/>
    </reaction>
</comment>
<dbReference type="EC" id="5.4.2.6" evidence="8"/>
<feature type="site" description="Important for catalytic activity and assists the phosphoryl transfer reaction to Asp8 by balancing charge and orienting the reacting groups" evidence="13">
    <location>
        <position position="145"/>
    </location>
</feature>
<evidence type="ECO:0000256" key="11">
    <source>
        <dbReference type="PIRSR" id="PIRSR610972-2"/>
    </source>
</evidence>
<organism evidence="14 15">
    <name type="scientific">Alkalibaculum sporogenes</name>
    <dbReference type="NCBI Taxonomy" id="2655001"/>
    <lineage>
        <taxon>Bacteria</taxon>
        <taxon>Bacillati</taxon>
        <taxon>Bacillota</taxon>
        <taxon>Clostridia</taxon>
        <taxon>Eubacteriales</taxon>
        <taxon>Eubacteriaceae</taxon>
        <taxon>Alkalibaculum</taxon>
    </lineage>
</organism>
<dbReference type="SFLD" id="SFLDS00003">
    <property type="entry name" value="Haloacid_Dehalogenase"/>
    <property type="match status" value="1"/>
</dbReference>
<feature type="binding site" evidence="11">
    <location>
        <position position="52"/>
    </location>
    <ligand>
        <name>substrate</name>
    </ligand>
</feature>
<dbReference type="InterPro" id="IPR023198">
    <property type="entry name" value="PGP-like_dom2"/>
</dbReference>
<dbReference type="Pfam" id="PF00702">
    <property type="entry name" value="Hydrolase"/>
    <property type="match status" value="1"/>
</dbReference>
<feature type="active site" description="Nucleophile" evidence="10">
    <location>
        <position position="9"/>
    </location>
</feature>
<feature type="binding site" evidence="11">
    <location>
        <begin position="114"/>
        <end position="118"/>
    </location>
    <ligand>
        <name>substrate</name>
    </ligand>
</feature>
<dbReference type="InterPro" id="IPR010976">
    <property type="entry name" value="B-phosphoglucomutase_hydrolase"/>
</dbReference>
<evidence type="ECO:0000256" key="7">
    <source>
        <dbReference type="ARBA" id="ARBA00044926"/>
    </source>
</evidence>
<evidence type="ECO:0000313" key="14">
    <source>
        <dbReference type="EMBL" id="MPW24440.1"/>
    </source>
</evidence>
<dbReference type="GO" id="GO:0000287">
    <property type="term" value="F:magnesium ion binding"/>
    <property type="evidence" value="ECO:0007669"/>
    <property type="project" value="InterPro"/>
</dbReference>
<evidence type="ECO:0000256" key="8">
    <source>
        <dbReference type="ARBA" id="ARBA00044968"/>
    </source>
</evidence>
<dbReference type="InterPro" id="IPR036412">
    <property type="entry name" value="HAD-like_sf"/>
</dbReference>
<dbReference type="RefSeq" id="WP_152800919.1">
    <property type="nucleotide sequence ID" value="NZ_WHNX01000002.1"/>
</dbReference>
<dbReference type="EMBL" id="WHNX01000002">
    <property type="protein sequence ID" value="MPW24440.1"/>
    <property type="molecule type" value="Genomic_DNA"/>
</dbReference>
<dbReference type="GO" id="GO:0008801">
    <property type="term" value="F:beta-phosphoglucomutase activity"/>
    <property type="evidence" value="ECO:0007669"/>
    <property type="project" value="UniProtKB-EC"/>
</dbReference>
<evidence type="ECO:0000256" key="4">
    <source>
        <dbReference type="ARBA" id="ARBA00022842"/>
    </source>
</evidence>
<evidence type="ECO:0000256" key="1">
    <source>
        <dbReference type="ARBA" id="ARBA00006171"/>
    </source>
</evidence>
<feature type="site" description="Important for catalytic activity and assists the phosphoryl transfer reaction to Asp8 by balancing charge and orienting the reacting groups" evidence="13">
    <location>
        <position position="114"/>
    </location>
</feature>
<keyword evidence="5 14" id="KW-0413">Isomerase</keyword>
<evidence type="ECO:0000256" key="9">
    <source>
        <dbReference type="ARBA" id="ARBA00044991"/>
    </source>
</evidence>
<dbReference type="AlphaFoldDB" id="A0A6A7K4Y3"/>
<feature type="binding site" evidence="11">
    <location>
        <position position="25"/>
    </location>
    <ligand>
        <name>substrate</name>
    </ligand>
</feature>
<dbReference type="PANTHER" id="PTHR46193:SF18">
    <property type="entry name" value="HEXITOL PHOSPHATASE B"/>
    <property type="match status" value="1"/>
</dbReference>
<proteinExistence type="inferred from homology"/>
<name>A0A6A7K4Y3_9FIRM</name>
<keyword evidence="15" id="KW-1185">Reference proteome</keyword>
<keyword evidence="3 12" id="KW-0479">Metal-binding</keyword>
<dbReference type="NCBIfam" id="TIGR02009">
    <property type="entry name" value="PGMB-YQAB-SF"/>
    <property type="match status" value="1"/>
</dbReference>